<feature type="compositionally biased region" description="Low complexity" evidence="3">
    <location>
        <begin position="502"/>
        <end position="523"/>
    </location>
</feature>
<dbReference type="EMBL" id="ML991792">
    <property type="protein sequence ID" value="KAF2235320.1"/>
    <property type="molecule type" value="Genomic_DNA"/>
</dbReference>
<dbReference type="Proteomes" id="UP000800092">
    <property type="component" value="Unassembled WGS sequence"/>
</dbReference>
<sequence>MSSSFEKSVKGGTKIKLAAPKSKYVEHILIATHAGEAGVAEIFRSLQNRLRDSTWTIVFKSLIIVHLMIREGEPDVTLKYLAASPSRRLAINTFTDVQTQGRNIRSYSEYLLQRAKSYGQTKLDYVRTGEGRLKRLSVDKGLLRETEIVQDQIRALIRCDLLVDEPENEITLTAFRLLTMDLLVLFHIMNEGTINVLEHYFEMSRPDAERALGIYRTFVKQTDNVVQYLGLARNYEHMTRLEIPKIKHAPTSLAASLEEYLNDKDFEVNRRQYLAQQEAKRTGKKPNGATKTFGESKSPTSKTDDKAFPTIKSSQVQGKEEARGPAPDLIDLFESIEQNQQPLGQSTAYGQPTQYGQIQTAPFAQQTGNFSNAGTNPFGQPQQQPQPQQLQSNFTGAGFGGYTPQPQPAFDVQQPGMPQNGYSSFPQQQQQPGVFGQQPQQPFGSQQEQMSPQSTNPFRQSTLPNIATGSPSTFGSPPVTSPVNRQSTNPFAKATSAPVSASSFTLQSPQSTFSSPPTQTTQPFSPPPQPQPQSQPLQSAPTGTNPFARNAAPNTQQQPQSAPLPQAGLNMNATGSTNPFRQSAFVNQQTGQGWQSGPQPTMGGFGNLETTPVFPRPGQGQQQTGQQGGWG</sequence>
<feature type="compositionally biased region" description="Low complexity" evidence="3">
    <location>
        <begin position="556"/>
        <end position="567"/>
    </location>
</feature>
<dbReference type="InterPro" id="IPR011417">
    <property type="entry name" value="ANTH_dom"/>
</dbReference>
<dbReference type="GO" id="GO:0005545">
    <property type="term" value="F:1-phosphatidylinositol binding"/>
    <property type="evidence" value="ECO:0007669"/>
    <property type="project" value="InterPro"/>
</dbReference>
<dbReference type="InterPro" id="IPR045192">
    <property type="entry name" value="AP180-like"/>
</dbReference>
<dbReference type="InterPro" id="IPR013809">
    <property type="entry name" value="ENTH"/>
</dbReference>
<evidence type="ECO:0000259" key="4">
    <source>
        <dbReference type="PROSITE" id="PS50942"/>
    </source>
</evidence>
<feature type="compositionally biased region" description="Polar residues" evidence="3">
    <location>
        <begin position="540"/>
        <end position="555"/>
    </location>
</feature>
<keyword evidence="2" id="KW-0963">Cytoplasm</keyword>
<dbReference type="GO" id="GO:0030136">
    <property type="term" value="C:clathrin-coated vesicle"/>
    <property type="evidence" value="ECO:0007669"/>
    <property type="project" value="InterPro"/>
</dbReference>
<feature type="compositionally biased region" description="Polar residues" evidence="3">
    <location>
        <begin position="289"/>
        <end position="301"/>
    </location>
</feature>
<dbReference type="GO" id="GO:0032050">
    <property type="term" value="F:clathrin heavy chain binding"/>
    <property type="evidence" value="ECO:0007669"/>
    <property type="project" value="TreeGrafter"/>
</dbReference>
<dbReference type="Gene3D" id="1.25.40.90">
    <property type="match status" value="1"/>
</dbReference>
<protein>
    <submittedName>
        <fullName evidence="5">ANTH-domain-containing protein</fullName>
    </submittedName>
</protein>
<dbReference type="GO" id="GO:0048268">
    <property type="term" value="P:clathrin coat assembly"/>
    <property type="evidence" value="ECO:0007669"/>
    <property type="project" value="InterPro"/>
</dbReference>
<feature type="compositionally biased region" description="Polar residues" evidence="3">
    <location>
        <begin position="448"/>
        <end position="475"/>
    </location>
</feature>
<dbReference type="PANTHER" id="PTHR22951">
    <property type="entry name" value="CLATHRIN ASSEMBLY PROTEIN"/>
    <property type="match status" value="1"/>
</dbReference>
<dbReference type="FunFam" id="1.25.40.90:FF:000025">
    <property type="entry name" value="ENTH domain protein"/>
    <property type="match status" value="1"/>
</dbReference>
<dbReference type="SMART" id="SM00273">
    <property type="entry name" value="ENTH"/>
    <property type="match status" value="1"/>
</dbReference>
<evidence type="ECO:0000256" key="2">
    <source>
        <dbReference type="ARBA" id="ARBA00022490"/>
    </source>
</evidence>
<dbReference type="Gene3D" id="1.20.58.150">
    <property type="entry name" value="ANTH domain"/>
    <property type="match status" value="1"/>
</dbReference>
<proteinExistence type="predicted"/>
<feature type="compositionally biased region" description="Polar residues" evidence="3">
    <location>
        <begin position="481"/>
        <end position="490"/>
    </location>
</feature>
<gene>
    <name evidence="5" type="ORF">EV356DRAFT_500557</name>
</gene>
<dbReference type="OrthoDB" id="44015at2759"/>
<reference evidence="5" key="1">
    <citation type="journal article" date="2020" name="Stud. Mycol.">
        <title>101 Dothideomycetes genomes: a test case for predicting lifestyles and emergence of pathogens.</title>
        <authorList>
            <person name="Haridas S."/>
            <person name="Albert R."/>
            <person name="Binder M."/>
            <person name="Bloem J."/>
            <person name="Labutti K."/>
            <person name="Salamov A."/>
            <person name="Andreopoulos B."/>
            <person name="Baker S."/>
            <person name="Barry K."/>
            <person name="Bills G."/>
            <person name="Bluhm B."/>
            <person name="Cannon C."/>
            <person name="Castanera R."/>
            <person name="Culley D."/>
            <person name="Daum C."/>
            <person name="Ezra D."/>
            <person name="Gonzalez J."/>
            <person name="Henrissat B."/>
            <person name="Kuo A."/>
            <person name="Liang C."/>
            <person name="Lipzen A."/>
            <person name="Lutzoni F."/>
            <person name="Magnuson J."/>
            <person name="Mondo S."/>
            <person name="Nolan M."/>
            <person name="Ohm R."/>
            <person name="Pangilinan J."/>
            <person name="Park H.-J."/>
            <person name="Ramirez L."/>
            <person name="Alfaro M."/>
            <person name="Sun H."/>
            <person name="Tritt A."/>
            <person name="Yoshinaga Y."/>
            <person name="Zwiers L.-H."/>
            <person name="Turgeon B."/>
            <person name="Goodwin S."/>
            <person name="Spatafora J."/>
            <person name="Crous P."/>
            <person name="Grigoriev I."/>
        </authorList>
    </citation>
    <scope>NUCLEOTIDE SEQUENCE</scope>
    <source>
        <strain evidence="5">Tuck. ex Michener</strain>
    </source>
</reference>
<feature type="compositionally biased region" description="Polar residues" evidence="3">
    <location>
        <begin position="569"/>
        <end position="599"/>
    </location>
</feature>
<comment type="subcellular location">
    <subcellularLocation>
        <location evidence="1">Cytoplasm</location>
    </subcellularLocation>
</comment>
<keyword evidence="6" id="KW-1185">Reference proteome</keyword>
<dbReference type="SUPFAM" id="SSF48464">
    <property type="entry name" value="ENTH/VHS domain"/>
    <property type="match status" value="1"/>
</dbReference>
<dbReference type="InterPro" id="IPR008942">
    <property type="entry name" value="ENTH_VHS"/>
</dbReference>
<dbReference type="SUPFAM" id="SSF89009">
    <property type="entry name" value="GAT-like domain"/>
    <property type="match status" value="1"/>
</dbReference>
<dbReference type="InterPro" id="IPR014712">
    <property type="entry name" value="ANTH_dom_sf"/>
</dbReference>
<dbReference type="GO" id="GO:0000149">
    <property type="term" value="F:SNARE binding"/>
    <property type="evidence" value="ECO:0007669"/>
    <property type="project" value="TreeGrafter"/>
</dbReference>
<evidence type="ECO:0000313" key="6">
    <source>
        <dbReference type="Proteomes" id="UP000800092"/>
    </source>
</evidence>
<dbReference type="GO" id="GO:0006900">
    <property type="term" value="P:vesicle budding from membrane"/>
    <property type="evidence" value="ECO:0007669"/>
    <property type="project" value="TreeGrafter"/>
</dbReference>
<dbReference type="PANTHER" id="PTHR22951:SF5">
    <property type="entry name" value="PHOSPHATIDYLINOSITOL-BINDING CLATHRIN ASSEMBLY PROTEIN LAP"/>
    <property type="match status" value="1"/>
</dbReference>
<dbReference type="Pfam" id="PF07651">
    <property type="entry name" value="ANTH"/>
    <property type="match status" value="1"/>
</dbReference>
<feature type="compositionally biased region" description="Polar residues" evidence="3">
    <location>
        <begin position="366"/>
        <end position="379"/>
    </location>
</feature>
<dbReference type="AlphaFoldDB" id="A0A6A6HCU7"/>
<evidence type="ECO:0000313" key="5">
    <source>
        <dbReference type="EMBL" id="KAF2235320.1"/>
    </source>
</evidence>
<organism evidence="5 6">
    <name type="scientific">Viridothelium virens</name>
    <name type="common">Speckled blister lichen</name>
    <name type="synonym">Trypethelium virens</name>
    <dbReference type="NCBI Taxonomy" id="1048519"/>
    <lineage>
        <taxon>Eukaryota</taxon>
        <taxon>Fungi</taxon>
        <taxon>Dikarya</taxon>
        <taxon>Ascomycota</taxon>
        <taxon>Pezizomycotina</taxon>
        <taxon>Dothideomycetes</taxon>
        <taxon>Dothideomycetes incertae sedis</taxon>
        <taxon>Trypetheliales</taxon>
        <taxon>Trypetheliaceae</taxon>
        <taxon>Viridothelium</taxon>
    </lineage>
</organism>
<dbReference type="CDD" id="cd16988">
    <property type="entry name" value="ANTH_N_YAP180"/>
    <property type="match status" value="1"/>
</dbReference>
<feature type="domain" description="ENTH" evidence="4">
    <location>
        <begin position="1"/>
        <end position="125"/>
    </location>
</feature>
<feature type="compositionally biased region" description="Pro residues" evidence="3">
    <location>
        <begin position="524"/>
        <end position="533"/>
    </location>
</feature>
<name>A0A6A6HCU7_VIRVR</name>
<dbReference type="FunFam" id="1.20.58.150:FF:000004">
    <property type="entry name" value="ENTH domain protein"/>
    <property type="match status" value="1"/>
</dbReference>
<feature type="compositionally biased region" description="Low complexity" evidence="3">
    <location>
        <begin position="423"/>
        <end position="447"/>
    </location>
</feature>
<dbReference type="PROSITE" id="PS50942">
    <property type="entry name" value="ENTH"/>
    <property type="match status" value="1"/>
</dbReference>
<feature type="region of interest" description="Disordered" evidence="3">
    <location>
        <begin position="276"/>
        <end position="324"/>
    </location>
</feature>
<feature type="region of interest" description="Disordered" evidence="3">
    <location>
        <begin position="366"/>
        <end position="631"/>
    </location>
</feature>
<evidence type="ECO:0000256" key="1">
    <source>
        <dbReference type="ARBA" id="ARBA00004496"/>
    </source>
</evidence>
<feature type="compositionally biased region" description="Low complexity" evidence="3">
    <location>
        <begin position="380"/>
        <end position="391"/>
    </location>
</feature>
<dbReference type="GO" id="GO:0005546">
    <property type="term" value="F:phosphatidylinositol-4,5-bisphosphate binding"/>
    <property type="evidence" value="ECO:0007669"/>
    <property type="project" value="TreeGrafter"/>
</dbReference>
<accession>A0A6A6HCU7</accession>
<dbReference type="GO" id="GO:0005905">
    <property type="term" value="C:clathrin-coated pit"/>
    <property type="evidence" value="ECO:0007669"/>
    <property type="project" value="TreeGrafter"/>
</dbReference>
<evidence type="ECO:0000256" key="3">
    <source>
        <dbReference type="SAM" id="MobiDB-lite"/>
    </source>
</evidence>
<dbReference type="GO" id="GO:0072583">
    <property type="term" value="P:clathrin-dependent endocytosis"/>
    <property type="evidence" value="ECO:0007669"/>
    <property type="project" value="InterPro"/>
</dbReference>